<dbReference type="AlphaFoldDB" id="A0A485KS11"/>
<comment type="subcellular location">
    <subcellularLocation>
        <location evidence="1">Cell projection</location>
        <location evidence="1">Cilium</location>
    </subcellularLocation>
</comment>
<evidence type="ECO:0000313" key="7">
    <source>
        <dbReference type="EMBL" id="VFT87984.1"/>
    </source>
</evidence>
<dbReference type="GO" id="GO:0097546">
    <property type="term" value="C:ciliary base"/>
    <property type="evidence" value="ECO:0007669"/>
    <property type="project" value="TreeGrafter"/>
</dbReference>
<evidence type="ECO:0000313" key="6">
    <source>
        <dbReference type="EMBL" id="KAF0698260.1"/>
    </source>
</evidence>
<dbReference type="GO" id="GO:0030992">
    <property type="term" value="C:intraciliary transport particle B"/>
    <property type="evidence" value="ECO:0007669"/>
    <property type="project" value="TreeGrafter"/>
</dbReference>
<dbReference type="SUPFAM" id="SSF48452">
    <property type="entry name" value="TPR-like"/>
    <property type="match status" value="1"/>
</dbReference>
<dbReference type="OrthoDB" id="95390at2759"/>
<name>A0A485KS11_9STRA</name>
<dbReference type="PANTHER" id="PTHR14781:SF0">
    <property type="entry name" value="INTRAFLAGELLAR TRANSPORT PROTEIN 56"/>
    <property type="match status" value="1"/>
</dbReference>
<gene>
    <name evidence="7" type="primary">Aste57867_11117</name>
    <name evidence="6" type="ORF">As57867_011075</name>
    <name evidence="7" type="ORF">ASTE57867_11117</name>
</gene>
<dbReference type="GO" id="GO:0120170">
    <property type="term" value="F:intraciliary transport particle B binding"/>
    <property type="evidence" value="ECO:0007669"/>
    <property type="project" value="TreeGrafter"/>
</dbReference>
<dbReference type="GO" id="GO:0035720">
    <property type="term" value="P:intraciliary anterograde transport"/>
    <property type="evidence" value="ECO:0007669"/>
    <property type="project" value="TreeGrafter"/>
</dbReference>
<dbReference type="EMBL" id="CAADRA010005273">
    <property type="protein sequence ID" value="VFT87984.1"/>
    <property type="molecule type" value="Genomic_DNA"/>
</dbReference>
<proteinExistence type="inferred from homology"/>
<protein>
    <submittedName>
        <fullName evidence="7">Aste57867_11117 protein</fullName>
    </submittedName>
</protein>
<organism evidence="7 8">
    <name type="scientific">Aphanomyces stellatus</name>
    <dbReference type="NCBI Taxonomy" id="120398"/>
    <lineage>
        <taxon>Eukaryota</taxon>
        <taxon>Sar</taxon>
        <taxon>Stramenopiles</taxon>
        <taxon>Oomycota</taxon>
        <taxon>Saprolegniomycetes</taxon>
        <taxon>Saprolegniales</taxon>
        <taxon>Verrucalvaceae</taxon>
        <taxon>Aphanomyces</taxon>
    </lineage>
</organism>
<comment type="similarity">
    <text evidence="2">Belongs to the IFT56 family.</text>
</comment>
<keyword evidence="5" id="KW-0966">Cell projection</keyword>
<dbReference type="GO" id="GO:0035735">
    <property type="term" value="P:intraciliary transport involved in cilium assembly"/>
    <property type="evidence" value="ECO:0007669"/>
    <property type="project" value="TreeGrafter"/>
</dbReference>
<dbReference type="InterPro" id="IPR030511">
    <property type="entry name" value="TTC26"/>
</dbReference>
<dbReference type="SUPFAM" id="SSF81901">
    <property type="entry name" value="HCP-like"/>
    <property type="match status" value="1"/>
</dbReference>
<evidence type="ECO:0000256" key="4">
    <source>
        <dbReference type="ARBA" id="ARBA00022803"/>
    </source>
</evidence>
<dbReference type="Gene3D" id="1.25.40.10">
    <property type="entry name" value="Tetratricopeptide repeat domain"/>
    <property type="match status" value="3"/>
</dbReference>
<accession>A0A485KS11</accession>
<dbReference type="PANTHER" id="PTHR14781">
    <property type="entry name" value="INTRAFLAGELLAR TRANSPORT PROTEIN 56"/>
    <property type="match status" value="1"/>
</dbReference>
<dbReference type="InterPro" id="IPR011990">
    <property type="entry name" value="TPR-like_helical_dom_sf"/>
</dbReference>
<evidence type="ECO:0000313" key="8">
    <source>
        <dbReference type="Proteomes" id="UP000332933"/>
    </source>
</evidence>
<keyword evidence="8" id="KW-1185">Reference proteome</keyword>
<evidence type="ECO:0000256" key="1">
    <source>
        <dbReference type="ARBA" id="ARBA00004138"/>
    </source>
</evidence>
<dbReference type="EMBL" id="VJMH01005252">
    <property type="protein sequence ID" value="KAF0698260.1"/>
    <property type="molecule type" value="Genomic_DNA"/>
</dbReference>
<evidence type="ECO:0000256" key="5">
    <source>
        <dbReference type="ARBA" id="ARBA00023273"/>
    </source>
</evidence>
<dbReference type="GO" id="GO:0036064">
    <property type="term" value="C:ciliary basal body"/>
    <property type="evidence" value="ECO:0007669"/>
    <property type="project" value="TreeGrafter"/>
</dbReference>
<dbReference type="Proteomes" id="UP000332933">
    <property type="component" value="Unassembled WGS sequence"/>
</dbReference>
<sequence>MLLTSKTPKKGATKLKPATSIALEQKKKKWQMQTYLETRDFKGAMALLQFQAKHGEASRLNSLWTAYCLFHMGEYYQALRLYEDIVKVDEGDENYDDDAKAQHEHNCVLINMACCYLYMSYIDFAKSTLKKIKSPQDNIVRCQHRLQLLLAQRNNDAESVSALLDKEIGSSRDLRDQLAAAAVLYHQRNFQGAVDVYKRLLSRDESMAAIQVYLAMCYYHLEYFDISSEMLATYLSLDPQSIVAKNLLACNTYHLTDGSAAEKSLNLRGTKTNHALIEHNLVAFRGGDRALRLWPPFVSVIPEAQLNLAIYHLKRSNFSEAFDMLETLEPAQPLEYILKAIVHTWMGQQPAFAQSLTNEHLFMGEKFYETVGAAPSECDTIRGRQAMASLYLVRKEYDTATVYLKSIAMYHVQDDAFNWNYGMALAAMGCFSEGETALSQIQNPEWKQQYVYMAWLARCHIRSIQHSYFAWDMYLKVQNSVDALRLLKLIANEYYLMADYFFAAKSFDVLERVDPDPEYWEAKRGACIGYFHKASTGKCDASKLQEVLSMLDASKHNQGKVIARSLRAWCETANLLPVDDNL</sequence>
<reference evidence="6" key="2">
    <citation type="submission" date="2019-06" db="EMBL/GenBank/DDBJ databases">
        <title>Genomics analysis of Aphanomyces spp. identifies a new class of oomycete effector associated with host adaptation.</title>
        <authorList>
            <person name="Gaulin E."/>
        </authorList>
    </citation>
    <scope>NUCLEOTIDE SEQUENCE</scope>
    <source>
        <strain evidence="6">CBS 578.67</strain>
    </source>
</reference>
<keyword evidence="4" id="KW-0802">TPR repeat</keyword>
<evidence type="ECO:0000256" key="2">
    <source>
        <dbReference type="ARBA" id="ARBA00007834"/>
    </source>
</evidence>
<keyword evidence="3" id="KW-0677">Repeat</keyword>
<evidence type="ECO:0000256" key="3">
    <source>
        <dbReference type="ARBA" id="ARBA00022737"/>
    </source>
</evidence>
<reference evidence="7 8" key="1">
    <citation type="submission" date="2019-03" db="EMBL/GenBank/DDBJ databases">
        <authorList>
            <person name="Gaulin E."/>
            <person name="Dumas B."/>
        </authorList>
    </citation>
    <scope>NUCLEOTIDE SEQUENCE [LARGE SCALE GENOMIC DNA]</scope>
    <source>
        <strain evidence="7">CBS 568.67</strain>
    </source>
</reference>